<dbReference type="AlphaFoldDB" id="A0A2W5BZN9"/>
<dbReference type="InterPro" id="IPR019626">
    <property type="entry name" value="Stress-induced_KGG_rpt"/>
</dbReference>
<sequence>MDNNRDQNQTQGSNNPGNFKNDREKAARAGQKGGRNSHGGGRRSE</sequence>
<feature type="compositionally biased region" description="Polar residues" evidence="1">
    <location>
        <begin position="1"/>
        <end position="18"/>
    </location>
</feature>
<proteinExistence type="predicted"/>
<evidence type="ECO:0000256" key="1">
    <source>
        <dbReference type="SAM" id="MobiDB-lite"/>
    </source>
</evidence>
<reference evidence="2 3" key="1">
    <citation type="submission" date="2017-08" db="EMBL/GenBank/DDBJ databases">
        <title>Infants hospitalized years apart are colonized by the same room-sourced microbial strains.</title>
        <authorList>
            <person name="Brooks B."/>
            <person name="Olm M.R."/>
            <person name="Firek B.A."/>
            <person name="Baker R."/>
            <person name="Thomas B.C."/>
            <person name="Morowitz M.J."/>
            <person name="Banfield J.F."/>
        </authorList>
    </citation>
    <scope>NUCLEOTIDE SEQUENCE [LARGE SCALE GENOMIC DNA]</scope>
    <source>
        <strain evidence="2">S2_018_000_R2_104</strain>
    </source>
</reference>
<dbReference type="Proteomes" id="UP000249557">
    <property type="component" value="Unassembled WGS sequence"/>
</dbReference>
<evidence type="ECO:0000313" key="3">
    <source>
        <dbReference type="Proteomes" id="UP000249557"/>
    </source>
</evidence>
<evidence type="ECO:0008006" key="4">
    <source>
        <dbReference type="Google" id="ProtNLM"/>
    </source>
</evidence>
<evidence type="ECO:0000313" key="2">
    <source>
        <dbReference type="EMBL" id="PZO87198.1"/>
    </source>
</evidence>
<accession>A0A2W5BZN9</accession>
<dbReference type="EMBL" id="QFNK01000069">
    <property type="protein sequence ID" value="PZO87198.1"/>
    <property type="molecule type" value="Genomic_DNA"/>
</dbReference>
<gene>
    <name evidence="2" type="ORF">DI626_04600</name>
</gene>
<name>A0A2W5BZN9_9BACT</name>
<protein>
    <recommendedName>
        <fullName evidence="4">Stress-induced protein</fullName>
    </recommendedName>
</protein>
<organism evidence="2 3">
    <name type="scientific">Micavibrio aeruginosavorus</name>
    <dbReference type="NCBI Taxonomy" id="349221"/>
    <lineage>
        <taxon>Bacteria</taxon>
        <taxon>Pseudomonadati</taxon>
        <taxon>Bdellovibrionota</taxon>
        <taxon>Bdellovibrionia</taxon>
        <taxon>Bdellovibrionales</taxon>
        <taxon>Pseudobdellovibrionaceae</taxon>
        <taxon>Micavibrio</taxon>
    </lineage>
</organism>
<dbReference type="Pfam" id="PF10685">
    <property type="entry name" value="KGG"/>
    <property type="match status" value="1"/>
</dbReference>
<feature type="region of interest" description="Disordered" evidence="1">
    <location>
        <begin position="1"/>
        <end position="45"/>
    </location>
</feature>
<comment type="caution">
    <text evidence="2">The sequence shown here is derived from an EMBL/GenBank/DDBJ whole genome shotgun (WGS) entry which is preliminary data.</text>
</comment>